<dbReference type="GO" id="GO:0046872">
    <property type="term" value="F:metal ion binding"/>
    <property type="evidence" value="ECO:0007669"/>
    <property type="project" value="UniProtKB-KW"/>
</dbReference>
<name>A0A8K0CBA2_IGNLU</name>
<gene>
    <name evidence="20" type="ORF">ILUMI_24053</name>
</gene>
<keyword evidence="12 16" id="KW-0472">Membrane</keyword>
<evidence type="ECO:0000256" key="2">
    <source>
        <dbReference type="ARBA" id="ARBA00004477"/>
    </source>
</evidence>
<feature type="transmembrane region" description="Helical" evidence="16">
    <location>
        <begin position="469"/>
        <end position="491"/>
    </location>
</feature>
<keyword evidence="5 16" id="KW-0812">Transmembrane</keyword>
<feature type="domain" description="Peptidase M28" evidence="17">
    <location>
        <begin position="161"/>
        <end position="354"/>
    </location>
</feature>
<dbReference type="InterPro" id="IPR007484">
    <property type="entry name" value="Peptidase_M28"/>
</dbReference>
<feature type="region of interest" description="Disordered" evidence="15">
    <location>
        <begin position="1"/>
        <end position="29"/>
    </location>
</feature>
<evidence type="ECO:0000256" key="3">
    <source>
        <dbReference type="ARBA" id="ARBA00010918"/>
    </source>
</evidence>
<dbReference type="SUPFAM" id="SSF53187">
    <property type="entry name" value="Zn-dependent exopeptidases"/>
    <property type="match status" value="1"/>
</dbReference>
<evidence type="ECO:0000256" key="16">
    <source>
        <dbReference type="SAM" id="Phobius"/>
    </source>
</evidence>
<keyword evidence="10 16" id="KW-1133">Transmembrane helix</keyword>
<evidence type="ECO:0000313" key="20">
    <source>
        <dbReference type="EMBL" id="KAF2882131.1"/>
    </source>
</evidence>
<feature type="transmembrane region" description="Helical" evidence="16">
    <location>
        <begin position="631"/>
        <end position="653"/>
    </location>
</feature>
<reference evidence="20" key="1">
    <citation type="submission" date="2019-08" db="EMBL/GenBank/DDBJ databases">
        <title>The genome of the North American firefly Photinus pyralis.</title>
        <authorList>
            <consortium name="Photinus pyralis genome working group"/>
            <person name="Fallon T.R."/>
            <person name="Sander Lower S.E."/>
            <person name="Weng J.-K."/>
        </authorList>
    </citation>
    <scope>NUCLEOTIDE SEQUENCE</scope>
    <source>
        <strain evidence="20">TRF0915ILg1</strain>
        <tissue evidence="20">Whole body</tissue>
    </source>
</reference>
<dbReference type="GO" id="GO:0006508">
    <property type="term" value="P:proteolysis"/>
    <property type="evidence" value="ECO:0007669"/>
    <property type="project" value="UniProtKB-KW"/>
</dbReference>
<evidence type="ECO:0000256" key="6">
    <source>
        <dbReference type="ARBA" id="ARBA00022723"/>
    </source>
</evidence>
<keyword evidence="13" id="KW-0325">Glycoprotein</keyword>
<dbReference type="GO" id="GO:0005789">
    <property type="term" value="C:endoplasmic reticulum membrane"/>
    <property type="evidence" value="ECO:0007669"/>
    <property type="project" value="UniProtKB-SubCell"/>
</dbReference>
<feature type="domain" description="Endoplasmic reticulum metallopeptidase 1/1-A TM" evidence="19">
    <location>
        <begin position="426"/>
        <end position="643"/>
    </location>
</feature>
<dbReference type="Gene3D" id="3.40.630.10">
    <property type="entry name" value="Zn peptidases"/>
    <property type="match status" value="1"/>
</dbReference>
<evidence type="ECO:0000256" key="14">
    <source>
        <dbReference type="ARBA" id="ARBA00078796"/>
    </source>
</evidence>
<evidence type="ECO:0000313" key="21">
    <source>
        <dbReference type="Proteomes" id="UP000801492"/>
    </source>
</evidence>
<evidence type="ECO:0000256" key="13">
    <source>
        <dbReference type="ARBA" id="ARBA00023180"/>
    </source>
</evidence>
<evidence type="ECO:0000256" key="8">
    <source>
        <dbReference type="ARBA" id="ARBA00022824"/>
    </source>
</evidence>
<evidence type="ECO:0000256" key="11">
    <source>
        <dbReference type="ARBA" id="ARBA00023049"/>
    </source>
</evidence>
<protein>
    <recommendedName>
        <fullName evidence="14">FXNA-like protease</fullName>
    </recommendedName>
</protein>
<keyword evidence="9" id="KW-0862">Zinc</keyword>
<dbReference type="InterPro" id="IPR045175">
    <property type="entry name" value="M28_fam"/>
</dbReference>
<keyword evidence="4" id="KW-0645">Protease</keyword>
<comment type="cofactor">
    <cofactor evidence="1">
        <name>Zn(2+)</name>
        <dbReference type="ChEBI" id="CHEBI:29105"/>
    </cofactor>
</comment>
<dbReference type="CDD" id="cd03875">
    <property type="entry name" value="M28_Fxna_like"/>
    <property type="match status" value="1"/>
</dbReference>
<feature type="compositionally biased region" description="Low complexity" evidence="15">
    <location>
        <begin position="15"/>
        <end position="24"/>
    </location>
</feature>
<evidence type="ECO:0000256" key="12">
    <source>
        <dbReference type="ARBA" id="ARBA00023136"/>
    </source>
</evidence>
<dbReference type="Pfam" id="PF04389">
    <property type="entry name" value="Peptidase_M28"/>
    <property type="match status" value="1"/>
</dbReference>
<feature type="transmembrane region" description="Helical" evidence="16">
    <location>
        <begin position="601"/>
        <end position="625"/>
    </location>
</feature>
<accession>A0A8K0CBA2</accession>
<keyword evidence="8" id="KW-0256">Endoplasmic reticulum</keyword>
<evidence type="ECO:0000256" key="5">
    <source>
        <dbReference type="ARBA" id="ARBA00022692"/>
    </source>
</evidence>
<sequence length="888" mass="99922">MAKNSSTLRQRIKSSHSQSTYTSSLLDSDNDVPKFHDDPPLKTSYFFALLGLMIAVLIASIVVERQLPPGLKISEEHKYPDRFIAERAYNILKDLTGLGPRVAGSYTNEVLAVHLLKKEIRKIIENAKDNNVIQVDIQKASGAFHLTFLDGMTNVYRNMQNVIVKIGSRINSPHSLLLNCHFDTVANSPGGSDDGAGCAVMLEMLRVISQSDRILRHNIIFLFNGGEENFMPASHGFITQHKWAKEVRAFINIEACGAGGREVLFQAGPNHPWILETYSEEVPYPYASSMAQEIFQSGIIPGDTDYRIFRDFGNLSGLDFAWSANGYVYHTRFDTIEQIPLGTLQRTGDNILALARGMAQGHQLADIESHRAGNLVFFDFLGAFVVRWPMAIADFINLLTVILSFCSIYIHMKEAYKYDVITNAKYVQKLVLNVGAILASKVASIVVAIFIALLLNGLGRTMSWYARPLWIFFLYVVPATFVLMTGILFHAKASHKDITSPWTIFRLYYDAYQLLWTVILIIGIILRIRSSFVALFWVFFPAIGTLIRTNFLPEWKGGKWLVSYIAIMGLPFVQCVYLLMSALYLCIPIMGRAGAGYNSEILIAVLVSFLYALLISYVVPLILLVRSVERVFSLLLGVFLLSLAVLILTPLGFPYSGDPIAPAPQRFMMAHTKRVFHDESGKVIKESSGYWIPDMDINSPHSVDRYVPEMKNAEVVEEDCVKYLYCGLPYLVPVQNFIFKTHWLEGPMPQINSSGKITVLDRQKIKDGERVTLAVTGPHHVGVMISPVLGVELLSWDLVEGTPLAATPLWNNRHTYFIYYCYSDVSEPLKFSMDFKIPRGHSGPILDMAISSHFQFNQSSGDFIHLMEQFPPWTAVTYWTATFESWIL</sequence>
<dbReference type="Proteomes" id="UP000801492">
    <property type="component" value="Unassembled WGS sequence"/>
</dbReference>
<dbReference type="FunFam" id="3.40.630.10:FF:000008">
    <property type="entry name" value="Endoplasmic reticulum metallopeptidase 1"/>
    <property type="match status" value="1"/>
</dbReference>
<dbReference type="GO" id="GO:0008235">
    <property type="term" value="F:metalloexopeptidase activity"/>
    <property type="evidence" value="ECO:0007669"/>
    <property type="project" value="InterPro"/>
</dbReference>
<feature type="transmembrane region" description="Helical" evidence="16">
    <location>
        <begin position="564"/>
        <end position="589"/>
    </location>
</feature>
<evidence type="ECO:0000256" key="15">
    <source>
        <dbReference type="SAM" id="MobiDB-lite"/>
    </source>
</evidence>
<evidence type="ECO:0000256" key="9">
    <source>
        <dbReference type="ARBA" id="ARBA00022833"/>
    </source>
</evidence>
<dbReference type="InterPro" id="IPR048024">
    <property type="entry name" value="Fxna-like_M28_dom"/>
</dbReference>
<keyword evidence="6" id="KW-0479">Metal-binding</keyword>
<dbReference type="PANTHER" id="PTHR12147:SF22">
    <property type="entry name" value="ENDOPLASMIC RETICULUM METALLOPEPTIDASE 1"/>
    <property type="match status" value="1"/>
</dbReference>
<feature type="domain" description="Endoplasmic reticulum metallopeptidase 1-like C-terminal" evidence="18">
    <location>
        <begin position="662"/>
        <end position="886"/>
    </location>
</feature>
<keyword evidence="7" id="KW-0378">Hydrolase</keyword>
<comment type="similarity">
    <text evidence="3">Belongs to the peptidase M28 family.</text>
</comment>
<dbReference type="PANTHER" id="PTHR12147">
    <property type="entry name" value="METALLOPEPTIDASE M28 FAMILY MEMBER"/>
    <property type="match status" value="1"/>
</dbReference>
<dbReference type="OrthoDB" id="76293at2759"/>
<proteinExistence type="inferred from homology"/>
<dbReference type="AlphaFoldDB" id="A0A8K0CBA2"/>
<dbReference type="Pfam" id="PF22249">
    <property type="entry name" value="ERMP1-TM"/>
    <property type="match status" value="1"/>
</dbReference>
<feature type="transmembrane region" description="Helical" evidence="16">
    <location>
        <begin position="430"/>
        <end position="457"/>
    </location>
</feature>
<evidence type="ECO:0000259" key="18">
    <source>
        <dbReference type="Pfam" id="PF22248"/>
    </source>
</evidence>
<evidence type="ECO:0000256" key="4">
    <source>
        <dbReference type="ARBA" id="ARBA00022670"/>
    </source>
</evidence>
<dbReference type="InterPro" id="IPR053974">
    <property type="entry name" value="ERMP1_1-A_TM"/>
</dbReference>
<evidence type="ECO:0000259" key="17">
    <source>
        <dbReference type="Pfam" id="PF04389"/>
    </source>
</evidence>
<dbReference type="Pfam" id="PF22248">
    <property type="entry name" value="ERMP1_C"/>
    <property type="match status" value="1"/>
</dbReference>
<dbReference type="InterPro" id="IPR053973">
    <property type="entry name" value="ERMP1-like_C"/>
</dbReference>
<evidence type="ECO:0000259" key="19">
    <source>
        <dbReference type="Pfam" id="PF22249"/>
    </source>
</evidence>
<feature type="transmembrane region" description="Helical" evidence="16">
    <location>
        <begin position="391"/>
        <end position="410"/>
    </location>
</feature>
<keyword evidence="21" id="KW-1185">Reference proteome</keyword>
<comment type="subcellular location">
    <subcellularLocation>
        <location evidence="2">Endoplasmic reticulum membrane</location>
        <topology evidence="2">Multi-pass membrane protein</topology>
    </subcellularLocation>
</comment>
<evidence type="ECO:0000256" key="1">
    <source>
        <dbReference type="ARBA" id="ARBA00001947"/>
    </source>
</evidence>
<feature type="transmembrane region" description="Helical" evidence="16">
    <location>
        <begin position="45"/>
        <end position="63"/>
    </location>
</feature>
<feature type="transmembrane region" description="Helical" evidence="16">
    <location>
        <begin position="535"/>
        <end position="552"/>
    </location>
</feature>
<feature type="transmembrane region" description="Helical" evidence="16">
    <location>
        <begin position="511"/>
        <end position="528"/>
    </location>
</feature>
<comment type="caution">
    <text evidence="20">The sequence shown here is derived from an EMBL/GenBank/DDBJ whole genome shotgun (WGS) entry which is preliminary data.</text>
</comment>
<keyword evidence="11" id="KW-0482">Metalloprotease</keyword>
<organism evidence="20 21">
    <name type="scientific">Ignelater luminosus</name>
    <name type="common">Cucubano</name>
    <name type="synonym">Pyrophorus luminosus</name>
    <dbReference type="NCBI Taxonomy" id="2038154"/>
    <lineage>
        <taxon>Eukaryota</taxon>
        <taxon>Metazoa</taxon>
        <taxon>Ecdysozoa</taxon>
        <taxon>Arthropoda</taxon>
        <taxon>Hexapoda</taxon>
        <taxon>Insecta</taxon>
        <taxon>Pterygota</taxon>
        <taxon>Neoptera</taxon>
        <taxon>Endopterygota</taxon>
        <taxon>Coleoptera</taxon>
        <taxon>Polyphaga</taxon>
        <taxon>Elateriformia</taxon>
        <taxon>Elateroidea</taxon>
        <taxon>Elateridae</taxon>
        <taxon>Agrypninae</taxon>
        <taxon>Pyrophorini</taxon>
        <taxon>Ignelater</taxon>
    </lineage>
</organism>
<dbReference type="EMBL" id="VTPC01090650">
    <property type="protein sequence ID" value="KAF2882131.1"/>
    <property type="molecule type" value="Genomic_DNA"/>
</dbReference>
<evidence type="ECO:0000256" key="7">
    <source>
        <dbReference type="ARBA" id="ARBA00022801"/>
    </source>
</evidence>
<evidence type="ECO:0000256" key="10">
    <source>
        <dbReference type="ARBA" id="ARBA00022989"/>
    </source>
</evidence>